<protein>
    <submittedName>
        <fullName evidence="2">Uncharacterized protein</fullName>
    </submittedName>
</protein>
<sequence length="85" mass="9906">SSIIISEQTSREWRPSSMCNHYGNYMELLVKRITQLSSKIVSNMIQTRDEVLITHDLPIAGNSNPLERETQCSRRLELQKEREDT</sequence>
<dbReference type="EMBL" id="JAGKQM010000013">
    <property type="protein sequence ID" value="KAH0894045.1"/>
    <property type="molecule type" value="Genomic_DNA"/>
</dbReference>
<feature type="non-terminal residue" evidence="2">
    <location>
        <position position="1"/>
    </location>
</feature>
<feature type="compositionally biased region" description="Basic and acidic residues" evidence="1">
    <location>
        <begin position="66"/>
        <end position="85"/>
    </location>
</feature>
<feature type="region of interest" description="Disordered" evidence="1">
    <location>
        <begin position="59"/>
        <end position="85"/>
    </location>
</feature>
<evidence type="ECO:0000313" key="2">
    <source>
        <dbReference type="EMBL" id="KAH0894045.1"/>
    </source>
</evidence>
<reference evidence="2 3" key="1">
    <citation type="submission" date="2021-05" db="EMBL/GenBank/DDBJ databases">
        <title>Genome Assembly of Synthetic Allotetraploid Brassica napus Reveals Homoeologous Exchanges between Subgenomes.</title>
        <authorList>
            <person name="Davis J.T."/>
        </authorList>
    </citation>
    <scope>NUCLEOTIDE SEQUENCE [LARGE SCALE GENOMIC DNA]</scope>
    <source>
        <strain evidence="3">cv. Da-Ae</strain>
        <tissue evidence="2">Seedling</tissue>
    </source>
</reference>
<proteinExistence type="predicted"/>
<evidence type="ECO:0000256" key="1">
    <source>
        <dbReference type="SAM" id="MobiDB-lite"/>
    </source>
</evidence>
<comment type="caution">
    <text evidence="2">The sequence shown here is derived from an EMBL/GenBank/DDBJ whole genome shotgun (WGS) entry which is preliminary data.</text>
</comment>
<dbReference type="Proteomes" id="UP000824890">
    <property type="component" value="Unassembled WGS sequence"/>
</dbReference>
<feature type="non-terminal residue" evidence="2">
    <location>
        <position position="85"/>
    </location>
</feature>
<keyword evidence="3" id="KW-1185">Reference proteome</keyword>
<gene>
    <name evidence="2" type="ORF">HID58_056474</name>
</gene>
<organism evidence="2 3">
    <name type="scientific">Brassica napus</name>
    <name type="common">Rape</name>
    <dbReference type="NCBI Taxonomy" id="3708"/>
    <lineage>
        <taxon>Eukaryota</taxon>
        <taxon>Viridiplantae</taxon>
        <taxon>Streptophyta</taxon>
        <taxon>Embryophyta</taxon>
        <taxon>Tracheophyta</taxon>
        <taxon>Spermatophyta</taxon>
        <taxon>Magnoliopsida</taxon>
        <taxon>eudicotyledons</taxon>
        <taxon>Gunneridae</taxon>
        <taxon>Pentapetalae</taxon>
        <taxon>rosids</taxon>
        <taxon>malvids</taxon>
        <taxon>Brassicales</taxon>
        <taxon>Brassicaceae</taxon>
        <taxon>Brassiceae</taxon>
        <taxon>Brassica</taxon>
    </lineage>
</organism>
<evidence type="ECO:0000313" key="3">
    <source>
        <dbReference type="Proteomes" id="UP000824890"/>
    </source>
</evidence>
<accession>A0ABQ8ANC2</accession>
<name>A0ABQ8ANC2_BRANA</name>